<protein>
    <recommendedName>
        <fullName evidence="1">DUF6314 domain-containing protein</fullName>
    </recommendedName>
</protein>
<gene>
    <name evidence="2" type="ORF">CDL10_03385</name>
</gene>
<dbReference type="EMBL" id="NIPO01000001">
    <property type="protein sequence ID" value="PJR03669.1"/>
    <property type="molecule type" value="Genomic_DNA"/>
</dbReference>
<dbReference type="Proteomes" id="UP000231960">
    <property type="component" value="Unassembled WGS sequence"/>
</dbReference>
<feature type="domain" description="DUF6314" evidence="1">
    <location>
        <begin position="8"/>
        <end position="147"/>
    </location>
</feature>
<accession>A0A2M9R486</accession>
<dbReference type="Pfam" id="PF19834">
    <property type="entry name" value="DUF6314"/>
    <property type="match status" value="1"/>
</dbReference>
<evidence type="ECO:0000259" key="1">
    <source>
        <dbReference type="Pfam" id="PF19834"/>
    </source>
</evidence>
<dbReference type="RefSeq" id="WP_100677237.1">
    <property type="nucleotide sequence ID" value="NZ_NIPO01000001.1"/>
</dbReference>
<comment type="caution">
    <text evidence="2">The sequence shown here is derived from an EMBL/GenBank/DDBJ whole genome shotgun (WGS) entry which is preliminary data.</text>
</comment>
<sequence length="148" mass="17572">MKNSKDFFAGRWHFTRKIYHAETLYAQGEGEAVFMPSESDNKLIYNESGFIILAENQKQLPFHRSFLYGFEQEKITVFFNDGMDKGKLYQQYIYDKEKQLIQSVCEHLCVADGYDGKYFLTDGNSFRLETRIQGPKKDMFIHTFFRRI</sequence>
<dbReference type="AlphaFoldDB" id="A0A2M9R486"/>
<organism evidence="2 3">
    <name type="scientific">Avrilella dinanensis</name>
    <dbReference type="NCBI Taxonomy" id="2008672"/>
    <lineage>
        <taxon>Bacteria</taxon>
        <taxon>Pseudomonadati</taxon>
        <taxon>Bacteroidota</taxon>
        <taxon>Flavobacteriia</taxon>
        <taxon>Flavobacteriales</taxon>
        <taxon>Flavobacteriaceae</taxon>
        <taxon>Avrilella</taxon>
    </lineage>
</organism>
<proteinExistence type="predicted"/>
<evidence type="ECO:0000313" key="2">
    <source>
        <dbReference type="EMBL" id="PJR03669.1"/>
    </source>
</evidence>
<dbReference type="InterPro" id="IPR045632">
    <property type="entry name" value="DUF6314"/>
</dbReference>
<evidence type="ECO:0000313" key="3">
    <source>
        <dbReference type="Proteomes" id="UP000231960"/>
    </source>
</evidence>
<reference evidence="2 3" key="1">
    <citation type="submission" date="2017-06" db="EMBL/GenBank/DDBJ databases">
        <title>Description of Avrilella dinanensis gen. nov. sp. nov.</title>
        <authorList>
            <person name="Leyer C."/>
            <person name="Sassi M."/>
            <person name="Minet J."/>
            <person name="Kayal S."/>
            <person name="Cattoir V."/>
        </authorList>
    </citation>
    <scope>NUCLEOTIDE SEQUENCE [LARGE SCALE GENOMIC DNA]</scope>
    <source>
        <strain evidence="2 3">UR159</strain>
    </source>
</reference>
<keyword evidence="3" id="KW-1185">Reference proteome</keyword>
<dbReference type="OrthoDB" id="1551058at2"/>
<name>A0A2M9R486_9FLAO</name>